<organism evidence="1 2">
    <name type="scientific">Anaerostipes hadrus</name>
    <dbReference type="NCBI Taxonomy" id="649756"/>
    <lineage>
        <taxon>Bacteria</taxon>
        <taxon>Bacillati</taxon>
        <taxon>Bacillota</taxon>
        <taxon>Clostridia</taxon>
        <taxon>Lachnospirales</taxon>
        <taxon>Lachnospiraceae</taxon>
        <taxon>Anaerostipes</taxon>
    </lineage>
</organism>
<accession>D4N0S8</accession>
<reference evidence="1 2" key="1">
    <citation type="submission" date="2010-03" db="EMBL/GenBank/DDBJ databases">
        <title>The genome sequence of Clostridiales sp. SSC/2.</title>
        <authorList>
            <consortium name="metaHIT consortium -- http://www.metahit.eu/"/>
            <person name="Pajon A."/>
            <person name="Turner K."/>
            <person name="Parkhill J."/>
            <person name="Duncan S."/>
            <person name="Flint H."/>
        </authorList>
    </citation>
    <scope>NUCLEOTIDE SEQUENCE [LARGE SCALE GENOMIC DNA]</scope>
    <source>
        <strain evidence="1 2">SSC/2</strain>
    </source>
</reference>
<dbReference type="EMBL" id="FP929061">
    <property type="protein sequence ID" value="CBL38473.1"/>
    <property type="molecule type" value="Genomic_DNA"/>
</dbReference>
<name>D4N0S8_ANAHA</name>
<evidence type="ECO:0000313" key="2">
    <source>
        <dbReference type="Proteomes" id="UP000008960"/>
    </source>
</evidence>
<protein>
    <submittedName>
        <fullName evidence="1">Uncharacterized protein</fullName>
    </submittedName>
</protein>
<gene>
    <name evidence="1" type="ORF">CL2_15330</name>
</gene>
<dbReference type="KEGG" id="bprl:CL2_15330"/>
<proteinExistence type="predicted"/>
<dbReference type="Proteomes" id="UP000008960">
    <property type="component" value="Chromosome"/>
</dbReference>
<reference evidence="1 2" key="2">
    <citation type="submission" date="2010-03" db="EMBL/GenBank/DDBJ databases">
        <authorList>
            <person name="Pajon A."/>
        </authorList>
    </citation>
    <scope>NUCLEOTIDE SEQUENCE [LARGE SCALE GENOMIC DNA]</scope>
    <source>
        <strain evidence="1 2">SSC/2</strain>
    </source>
</reference>
<dbReference type="RefSeq" id="WP_015530494.1">
    <property type="nucleotide sequence ID" value="NC_021016.1"/>
</dbReference>
<evidence type="ECO:0000313" key="1">
    <source>
        <dbReference type="EMBL" id="CBL38473.1"/>
    </source>
</evidence>
<sequence>MRTLKFNTVGQTLRKNPDCDFSDLVSGTEGYLNAEFDFSSEWFGCKKAAVFTSTTGSNYPAPIVNNHCDIPKEVLTDYYFKVHVVGIKDDYKLVTNDIRVNQKRR</sequence>
<dbReference type="AlphaFoldDB" id="D4N0S8"/>